<dbReference type="AlphaFoldDB" id="W6M888"/>
<feature type="compositionally biased region" description="Polar residues" evidence="1">
    <location>
        <begin position="30"/>
        <end position="41"/>
    </location>
</feature>
<comment type="caution">
    <text evidence="2">The sequence shown here is derived from an EMBL/GenBank/DDBJ whole genome shotgun (WGS) entry which is preliminary data.</text>
</comment>
<keyword evidence="3" id="KW-1185">Reference proteome</keyword>
<dbReference type="EMBL" id="CBTJ020000076">
    <property type="protein sequence ID" value="CDI03807.1"/>
    <property type="molecule type" value="Genomic_DNA"/>
</dbReference>
<reference evidence="2" key="1">
    <citation type="submission" date="2013-07" db="EMBL/GenBank/DDBJ databases">
        <authorList>
            <person name="McIlroy S."/>
        </authorList>
    </citation>
    <scope>NUCLEOTIDE SEQUENCE [LARGE SCALE GENOMIC DNA]</scope>
    <source>
        <strain evidence="2">Run_A_D11</strain>
    </source>
</reference>
<name>W6M888_9GAMM</name>
<feature type="region of interest" description="Disordered" evidence="1">
    <location>
        <begin position="25"/>
        <end position="60"/>
    </location>
</feature>
<sequence length="60" mass="6091">MSELRIAHVGFAVTGVVSVRSVREGVGGNHSDSLLNGTNQAVEPAGNPSAVLTSNSKMPS</sequence>
<organism evidence="2 3">
    <name type="scientific">Candidatus Competibacter denitrificans Run_A_D11</name>
    <dbReference type="NCBI Taxonomy" id="1400863"/>
    <lineage>
        <taxon>Bacteria</taxon>
        <taxon>Pseudomonadati</taxon>
        <taxon>Pseudomonadota</taxon>
        <taxon>Gammaproteobacteria</taxon>
        <taxon>Candidatus Competibacteraceae</taxon>
        <taxon>Candidatus Competibacter</taxon>
    </lineage>
</organism>
<evidence type="ECO:0000313" key="2">
    <source>
        <dbReference type="EMBL" id="CDI03807.1"/>
    </source>
</evidence>
<evidence type="ECO:0000256" key="1">
    <source>
        <dbReference type="SAM" id="MobiDB-lite"/>
    </source>
</evidence>
<proteinExistence type="predicted"/>
<dbReference type="Proteomes" id="UP000035760">
    <property type="component" value="Unassembled WGS sequence"/>
</dbReference>
<protein>
    <submittedName>
        <fullName evidence="2">Uncharacterized protein</fullName>
    </submittedName>
</protein>
<dbReference type="STRING" id="1400863.BN873_660041"/>
<reference evidence="2" key="2">
    <citation type="submission" date="2014-03" db="EMBL/GenBank/DDBJ databases">
        <title>Candidatus Competibacter-lineage genomes retrieved from metagenomes reveal functional metabolic diversity.</title>
        <authorList>
            <person name="McIlroy S.J."/>
            <person name="Albertsen M."/>
            <person name="Andresen E.K."/>
            <person name="Saunders A.M."/>
            <person name="Kristiansen R."/>
            <person name="Stokholm-Bjerregaard M."/>
            <person name="Nielsen K.L."/>
            <person name="Nielsen P.H."/>
        </authorList>
    </citation>
    <scope>NUCLEOTIDE SEQUENCE</scope>
    <source>
        <strain evidence="2">Run_A_D11</strain>
    </source>
</reference>
<evidence type="ECO:0000313" key="3">
    <source>
        <dbReference type="Proteomes" id="UP000035760"/>
    </source>
</evidence>
<gene>
    <name evidence="2" type="ORF">BN873_660041</name>
</gene>
<accession>W6M888</accession>
<feature type="compositionally biased region" description="Polar residues" evidence="1">
    <location>
        <begin position="50"/>
        <end position="60"/>
    </location>
</feature>